<dbReference type="AlphaFoldDB" id="A0A9W5X4G7"/>
<dbReference type="InterPro" id="IPR050268">
    <property type="entry name" value="NADH-dep_flavin_reductase"/>
</dbReference>
<sequence length="162" mass="18112">MDSRFFRDAMGKFATGITIVTTNYNDEIIGMTVNAFMSVSLDPKLIAISIDEKASMYDKLQNTKKFGLSILSEDQKELAMIFARQIEKDRQKIPYIELDNIPVIDNSLAAMSCYVKDTAKAGDHMILIAEVTQINMGQGDPVLFFGGKYRSIASNKHTKSNK</sequence>
<dbReference type="RefSeq" id="WP_102415217.1">
    <property type="nucleotide sequence ID" value="NZ_BMJD01000002.1"/>
</dbReference>
<keyword evidence="4" id="KW-1185">Reference proteome</keyword>
<keyword evidence="1" id="KW-0560">Oxidoreductase</keyword>
<dbReference type="InterPro" id="IPR012349">
    <property type="entry name" value="Split_barrel_FMN-bd"/>
</dbReference>
<dbReference type="GO" id="GO:0010181">
    <property type="term" value="F:FMN binding"/>
    <property type="evidence" value="ECO:0007669"/>
    <property type="project" value="InterPro"/>
</dbReference>
<evidence type="ECO:0000256" key="1">
    <source>
        <dbReference type="ARBA" id="ARBA00023002"/>
    </source>
</evidence>
<organism evidence="3 4">
    <name type="scientific">Lentibacillus populi</name>
    <dbReference type="NCBI Taxonomy" id="1827502"/>
    <lineage>
        <taxon>Bacteria</taxon>
        <taxon>Bacillati</taxon>
        <taxon>Bacillota</taxon>
        <taxon>Bacilli</taxon>
        <taxon>Bacillales</taxon>
        <taxon>Bacillaceae</taxon>
        <taxon>Lentibacillus</taxon>
    </lineage>
</organism>
<reference evidence="3" key="1">
    <citation type="journal article" date="2014" name="Int. J. Syst. Evol. Microbiol.">
        <title>Complete genome sequence of Corynebacterium casei LMG S-19264T (=DSM 44701T), isolated from a smear-ripened cheese.</title>
        <authorList>
            <consortium name="US DOE Joint Genome Institute (JGI-PGF)"/>
            <person name="Walter F."/>
            <person name="Albersmeier A."/>
            <person name="Kalinowski J."/>
            <person name="Ruckert C."/>
        </authorList>
    </citation>
    <scope>NUCLEOTIDE SEQUENCE</scope>
    <source>
        <strain evidence="3">CGMCC 1.15454</strain>
    </source>
</reference>
<evidence type="ECO:0000313" key="4">
    <source>
        <dbReference type="Proteomes" id="UP000621492"/>
    </source>
</evidence>
<name>A0A9W5X4G7_9BACI</name>
<dbReference type="Pfam" id="PF01613">
    <property type="entry name" value="Flavin_Reduct"/>
    <property type="match status" value="1"/>
</dbReference>
<dbReference type="EMBL" id="BMJD01000002">
    <property type="protein sequence ID" value="GGB31298.1"/>
    <property type="molecule type" value="Genomic_DNA"/>
</dbReference>
<reference evidence="3" key="2">
    <citation type="submission" date="2020-09" db="EMBL/GenBank/DDBJ databases">
        <authorList>
            <person name="Sun Q."/>
            <person name="Zhou Y."/>
        </authorList>
    </citation>
    <scope>NUCLEOTIDE SEQUENCE</scope>
    <source>
        <strain evidence="3">CGMCC 1.15454</strain>
    </source>
</reference>
<evidence type="ECO:0000259" key="2">
    <source>
        <dbReference type="SMART" id="SM00903"/>
    </source>
</evidence>
<protein>
    <submittedName>
        <fullName evidence="3">Flavin oxidoreductase</fullName>
    </submittedName>
</protein>
<dbReference type="Gene3D" id="2.30.110.10">
    <property type="entry name" value="Electron Transport, Fmn-binding Protein, Chain A"/>
    <property type="match status" value="1"/>
</dbReference>
<proteinExistence type="predicted"/>
<gene>
    <name evidence="3" type="ORF">GCM10011409_05810</name>
</gene>
<dbReference type="SUPFAM" id="SSF50475">
    <property type="entry name" value="FMN-binding split barrel"/>
    <property type="match status" value="1"/>
</dbReference>
<comment type="caution">
    <text evidence="3">The sequence shown here is derived from an EMBL/GenBank/DDBJ whole genome shotgun (WGS) entry which is preliminary data.</text>
</comment>
<dbReference type="Proteomes" id="UP000621492">
    <property type="component" value="Unassembled WGS sequence"/>
</dbReference>
<accession>A0A9W5X4G7</accession>
<dbReference type="PANTHER" id="PTHR30466">
    <property type="entry name" value="FLAVIN REDUCTASE"/>
    <property type="match status" value="1"/>
</dbReference>
<dbReference type="InterPro" id="IPR002563">
    <property type="entry name" value="Flavin_Rdtase-like_dom"/>
</dbReference>
<feature type="domain" description="Flavin reductase like" evidence="2">
    <location>
        <begin position="10"/>
        <end position="151"/>
    </location>
</feature>
<dbReference type="GO" id="GO:0042602">
    <property type="term" value="F:riboflavin reductase (NADPH) activity"/>
    <property type="evidence" value="ECO:0007669"/>
    <property type="project" value="TreeGrafter"/>
</dbReference>
<dbReference type="SMART" id="SM00903">
    <property type="entry name" value="Flavin_Reduct"/>
    <property type="match status" value="1"/>
</dbReference>
<dbReference type="PANTHER" id="PTHR30466:SF1">
    <property type="entry name" value="FMN REDUCTASE (NADH) RUTF"/>
    <property type="match status" value="1"/>
</dbReference>
<evidence type="ECO:0000313" key="3">
    <source>
        <dbReference type="EMBL" id="GGB31298.1"/>
    </source>
</evidence>